<dbReference type="PANTHER" id="PTHR14911:SF13">
    <property type="entry name" value="TRNA (GUANINE(6)-N2)-METHYLTRANSFERASE THUMP3"/>
    <property type="match status" value="1"/>
</dbReference>
<dbReference type="AlphaFoldDB" id="A0A0K0DI18"/>
<dbReference type="GO" id="GO:0043527">
    <property type="term" value="C:tRNA methyltransferase complex"/>
    <property type="evidence" value="ECO:0007669"/>
    <property type="project" value="UniProtKB-ARBA"/>
</dbReference>
<name>A0A0K0DI18_ANGCA</name>
<dbReference type="Gene3D" id="3.40.50.150">
    <property type="entry name" value="Vaccinia Virus protein VP39"/>
    <property type="match status" value="1"/>
</dbReference>
<dbReference type="GO" id="GO:0016423">
    <property type="term" value="F:tRNA (guanine) methyltransferase activity"/>
    <property type="evidence" value="ECO:0007669"/>
    <property type="project" value="TreeGrafter"/>
</dbReference>
<dbReference type="Pfam" id="PF01170">
    <property type="entry name" value="UPF0020"/>
    <property type="match status" value="1"/>
</dbReference>
<dbReference type="FunFam" id="3.40.50.150:FF:000073">
    <property type="entry name" value="THUMP domain containing 3"/>
    <property type="match status" value="1"/>
</dbReference>
<evidence type="ECO:0000313" key="2">
    <source>
        <dbReference type="Proteomes" id="UP000035642"/>
    </source>
</evidence>
<sequence>LLFVCHLGVLLCRYIKVCPFRQYIRLRKYHKRLETLQLIRQRGIARAAGNRELTSELAKQCRQAIKEDLEERAAAVMVDAAEAGKSIRKARRRDKHPITVVIKGLENVVHGQTRVDENADVADFSTVACFDSRNSCDIILDPMCGGGSIPLEGALAYDGCLFIGADTHPKAMQRCSENMKYCDQQLLNNGSEVAFLCCDALLLPFPTSSINAIVTDLPFGKKIGSVGDNRVIYPRLLVEWERVVKGGGRLVVMTHDKRSWGKSRFFAIRKSTGFEWRKVAYDKASYGQRRWSANPMQSSY</sequence>
<reference evidence="3" key="2">
    <citation type="submission" date="2017-02" db="UniProtKB">
        <authorList>
            <consortium name="WormBaseParasite"/>
        </authorList>
    </citation>
    <scope>IDENTIFICATION</scope>
</reference>
<dbReference type="SUPFAM" id="SSF53335">
    <property type="entry name" value="S-adenosyl-L-methionine-dependent methyltransferases"/>
    <property type="match status" value="1"/>
</dbReference>
<dbReference type="WBParaSite" id="ACAC_0001089901-mRNA-1">
    <property type="protein sequence ID" value="ACAC_0001089901-mRNA-1"/>
    <property type="gene ID" value="ACAC_0001089901"/>
</dbReference>
<dbReference type="PANTHER" id="PTHR14911">
    <property type="entry name" value="THUMP DOMAIN-CONTAINING"/>
    <property type="match status" value="1"/>
</dbReference>
<evidence type="ECO:0000313" key="3">
    <source>
        <dbReference type="WBParaSite" id="ACAC_0001089901-mRNA-1"/>
    </source>
</evidence>
<keyword evidence="2" id="KW-1185">Reference proteome</keyword>
<reference evidence="2" key="1">
    <citation type="submission" date="2012-09" db="EMBL/GenBank/DDBJ databases">
        <authorList>
            <person name="Martin A.A."/>
        </authorList>
    </citation>
    <scope>NUCLEOTIDE SEQUENCE</scope>
</reference>
<dbReference type="CDD" id="cd02440">
    <property type="entry name" value="AdoMet_MTases"/>
    <property type="match status" value="1"/>
</dbReference>
<accession>A0A0K0DI18</accession>
<dbReference type="STRING" id="6313.A0A0K0DI18"/>
<evidence type="ECO:0000259" key="1">
    <source>
        <dbReference type="Pfam" id="PF01170"/>
    </source>
</evidence>
<dbReference type="GO" id="GO:0030488">
    <property type="term" value="P:tRNA methylation"/>
    <property type="evidence" value="ECO:0007669"/>
    <property type="project" value="TreeGrafter"/>
</dbReference>
<proteinExistence type="predicted"/>
<organism evidence="2 3">
    <name type="scientific">Angiostrongylus cantonensis</name>
    <name type="common">Rat lungworm</name>
    <dbReference type="NCBI Taxonomy" id="6313"/>
    <lineage>
        <taxon>Eukaryota</taxon>
        <taxon>Metazoa</taxon>
        <taxon>Ecdysozoa</taxon>
        <taxon>Nematoda</taxon>
        <taxon>Chromadorea</taxon>
        <taxon>Rhabditida</taxon>
        <taxon>Rhabditina</taxon>
        <taxon>Rhabditomorpha</taxon>
        <taxon>Strongyloidea</taxon>
        <taxon>Metastrongylidae</taxon>
        <taxon>Angiostrongylus</taxon>
    </lineage>
</organism>
<protein>
    <submittedName>
        <fullName evidence="3">UPF0020 domain-containing protein</fullName>
    </submittedName>
</protein>
<dbReference type="InterPro" id="IPR000241">
    <property type="entry name" value="RlmKL-like_Mtase"/>
</dbReference>
<dbReference type="Proteomes" id="UP000035642">
    <property type="component" value="Unassembled WGS sequence"/>
</dbReference>
<dbReference type="InterPro" id="IPR029063">
    <property type="entry name" value="SAM-dependent_MTases_sf"/>
</dbReference>
<feature type="domain" description="Ribosomal RNA large subunit methyltransferase K/L-like methyltransferase" evidence="1">
    <location>
        <begin position="137"/>
        <end position="260"/>
    </location>
</feature>